<dbReference type="RefSeq" id="WP_023789287.1">
    <property type="nucleotide sequence ID" value="NC_022998.1"/>
</dbReference>
<dbReference type="Pfam" id="PF18741">
    <property type="entry name" value="MTES_1575"/>
    <property type="match status" value="1"/>
</dbReference>
<gene>
    <name evidence="4" type="ORF">SAPIS_v1c04750</name>
</gene>
<proteinExistence type="predicted"/>
<dbReference type="InterPro" id="IPR041679">
    <property type="entry name" value="DNA2/NAM7-like_C"/>
</dbReference>
<dbReference type="Pfam" id="PF13086">
    <property type="entry name" value="AAA_11"/>
    <property type="match status" value="1"/>
</dbReference>
<dbReference type="CDD" id="cd18808">
    <property type="entry name" value="SF1_C_Upf1"/>
    <property type="match status" value="1"/>
</dbReference>
<dbReference type="SUPFAM" id="SSF52980">
    <property type="entry name" value="Restriction endonuclease-like"/>
    <property type="match status" value="1"/>
</dbReference>
<sequence>MESNKLLKDFKGRLLNSNKRTSVIYDKFRRGSTSINLKVLEQHGLLRRGKGDKVPITLKQALDYGEFFISFIDISISDTRNYFSEINLILKKYKESLEETNLHTLYMGKFYIEGSLIPNIETDYFRCPLILQSISIESISPKVFKVSLNENKIINNPIFNLMSASNRKPYEFKDLEEEKLEDYQSLKLYLKNLLLNAGYGIKNTELYEKAFSNEYSTYESLSSKKEEALRFFNENSDHETYVNALNICSMGIYNIASSTILSAYNIIEERNDGFIDTLFSNSTDTIGIDILEPKETEIKTISILDNSQKSAVLNSLKESSYIFGPPGTGKSQTIVNIIANIIYKHKTACFVTEKRVASDVVFQKLTQLNHFVLMVHNNQKKIDIYNKVANFMKIFEDYKNDRDAIKSKLEEYKFDKVSKDMENIFSKLSDYKIIMKTEEGKLYQKFSKLVKDSNLETITLSTDLYQHIEAMSELLFHKQDLVIVFKELIKLFNLKYLDNKHIDLMFDNSNYLDILLFNIIILNKPMKFKLGLFKRKKFMAFTDSKLFVTIKDIIRNLIQRHKIDDIFKINYLFKFLFKNGIDIENITKDILMSSWCQKFYLDNKNKIDFISTNWASDLKKLQNLKVKQDINHIYFNHLEYVYSFISDETKTFQNSKGELITFNYAYKELIKHMNRVKKSISTKSLFGVHRKLLRLFFPIFIGSPETISDHKMLLLSKDSFNYAIFDEASQIFTEKCIPTLYRANKYIIAGDEKQLGPSNWFSISNERIYELEEEVEELSMSSSKIDFDSVLEYESLIDLAKAKFRENKLLFHYRSNHKELISFSNSRYYDNQLIIGDYNSEIMKPFDVVEVDGIRENNIVKKEAEKTIEYLIKYIQSPRYSTKTFGIITSNAHQQKYIADLLDKEASKDVDLYNRLNLLPPSERIFIKNIENVQGDERDIIILALGFAPDFTGNYRQLYGPLSIKGGERRLNVAITRSKEKMIIIKSIKSDIIRSEKTGVIDLKDFLKYVELLDQPIVDEQAVNSLLNKEVLNNEMISSMIQNTSFDSEFESEVYDEVKKLLPTSDFSLLTQVPASGFKIDLAIFDKVNNKFVLAIECDGYTYHSKAFDRQRDYERQIYLESRGWRFERILSTHWWCNNVDMKKRFLNTIKTHIDTYIEIGDY</sequence>
<dbReference type="GO" id="GO:0004386">
    <property type="term" value="F:helicase activity"/>
    <property type="evidence" value="ECO:0007669"/>
    <property type="project" value="InterPro"/>
</dbReference>
<dbReference type="InterPro" id="IPR049468">
    <property type="entry name" value="Restrct_endonuc-II-like_dom"/>
</dbReference>
<dbReference type="InterPro" id="IPR041677">
    <property type="entry name" value="DNA2/NAM7_AAA_11"/>
</dbReference>
<evidence type="ECO:0000259" key="1">
    <source>
        <dbReference type="Pfam" id="PF13086"/>
    </source>
</evidence>
<dbReference type="Gene3D" id="3.40.50.300">
    <property type="entry name" value="P-loop containing nucleotide triphosphate hydrolases"/>
    <property type="match status" value="3"/>
</dbReference>
<protein>
    <submittedName>
        <fullName evidence="4">Uncharacterized protein</fullName>
    </submittedName>
</protein>
<dbReference type="PANTHER" id="PTHR10887">
    <property type="entry name" value="DNA2/NAM7 HELICASE FAMILY"/>
    <property type="match status" value="1"/>
</dbReference>
<organism evidence="4 5">
    <name type="scientific">Spiroplasma apis B31</name>
    <dbReference type="NCBI Taxonomy" id="1276258"/>
    <lineage>
        <taxon>Bacteria</taxon>
        <taxon>Bacillati</taxon>
        <taxon>Mycoplasmatota</taxon>
        <taxon>Mollicutes</taxon>
        <taxon>Entomoplasmatales</taxon>
        <taxon>Spiroplasmataceae</taxon>
        <taxon>Spiroplasma</taxon>
    </lineage>
</organism>
<dbReference type="InterPro" id="IPR011335">
    <property type="entry name" value="Restrct_endonuc-II-like"/>
</dbReference>
<dbReference type="OrthoDB" id="9757917at2"/>
<accession>V5RKI3</accession>
<dbReference type="InterPro" id="IPR027417">
    <property type="entry name" value="P-loop_NTPase"/>
</dbReference>
<dbReference type="AlphaFoldDB" id="V5RKI3"/>
<feature type="domain" description="Restriction endonuclease type II-like" evidence="3">
    <location>
        <begin position="1050"/>
        <end position="1150"/>
    </location>
</feature>
<evidence type="ECO:0000259" key="2">
    <source>
        <dbReference type="Pfam" id="PF13087"/>
    </source>
</evidence>
<dbReference type="STRING" id="1276258.SAPIS_v1c04750"/>
<name>V5RKI3_SPIAP</name>
<feature type="domain" description="DNA2/NAM7 helicase-like C-terminal" evidence="2">
    <location>
        <begin position="804"/>
        <end position="985"/>
    </location>
</feature>
<evidence type="ECO:0000313" key="4">
    <source>
        <dbReference type="EMBL" id="AHB36320.1"/>
    </source>
</evidence>
<dbReference type="InterPro" id="IPR047187">
    <property type="entry name" value="SF1_C_Upf1"/>
</dbReference>
<dbReference type="InterPro" id="IPR045055">
    <property type="entry name" value="DNA2/NAM7-like"/>
</dbReference>
<dbReference type="PANTHER" id="PTHR10887:SF530">
    <property type="entry name" value="SUPERFAMILY I DNA HELICASES"/>
    <property type="match status" value="1"/>
</dbReference>
<dbReference type="eggNOG" id="COG0507">
    <property type="taxonomic scope" value="Bacteria"/>
</dbReference>
<dbReference type="EMBL" id="CP006682">
    <property type="protein sequence ID" value="AHB36320.1"/>
    <property type="molecule type" value="Genomic_DNA"/>
</dbReference>
<dbReference type="KEGG" id="sapi:SAPIS_v1c04750"/>
<dbReference type="Pfam" id="PF13087">
    <property type="entry name" value="AAA_12"/>
    <property type="match status" value="1"/>
</dbReference>
<dbReference type="Gene3D" id="3.40.960.10">
    <property type="entry name" value="VSR Endonuclease"/>
    <property type="match status" value="1"/>
</dbReference>
<dbReference type="eggNOG" id="COG2852">
    <property type="taxonomic scope" value="Bacteria"/>
</dbReference>
<keyword evidence="5" id="KW-1185">Reference proteome</keyword>
<dbReference type="eggNOG" id="COG1112">
    <property type="taxonomic scope" value="Bacteria"/>
</dbReference>
<evidence type="ECO:0000259" key="3">
    <source>
        <dbReference type="Pfam" id="PF18741"/>
    </source>
</evidence>
<dbReference type="SUPFAM" id="SSF52540">
    <property type="entry name" value="P-loop containing nucleoside triphosphate hydrolases"/>
    <property type="match status" value="1"/>
</dbReference>
<dbReference type="HOGENOM" id="CLU_000788_4_0_14"/>
<reference evidence="4 5" key="1">
    <citation type="journal article" date="2014" name="Genome Announc.">
        <title>Complete Genome Sequence of Spiroplasma apis B31T (ATCC 33834), a Bacterium Associated with May Disease of Honeybees (Apis mellifera).</title>
        <authorList>
            <person name="Ku C."/>
            <person name="Lo W.S."/>
            <person name="Chen L.L."/>
            <person name="Kuo C.H."/>
        </authorList>
    </citation>
    <scope>NUCLEOTIDE SEQUENCE [LARGE SCALE GENOMIC DNA]</scope>
    <source>
        <strain evidence="4">B31</strain>
    </source>
</reference>
<evidence type="ECO:0000313" key="5">
    <source>
        <dbReference type="Proteomes" id="UP000018550"/>
    </source>
</evidence>
<feature type="domain" description="DNA2/NAM7 helicase helicase" evidence="1">
    <location>
        <begin position="304"/>
        <end position="378"/>
    </location>
</feature>
<dbReference type="PATRIC" id="fig|1276258.3.peg.478"/>
<dbReference type="Proteomes" id="UP000018550">
    <property type="component" value="Chromosome"/>
</dbReference>